<evidence type="ECO:0000313" key="2">
    <source>
        <dbReference type="EMBL" id="TXD75365.1"/>
    </source>
</evidence>
<evidence type="ECO:0000313" key="4">
    <source>
        <dbReference type="Proteomes" id="UP000321927"/>
    </source>
</evidence>
<dbReference type="EMBL" id="QKZU01000033">
    <property type="protein sequence ID" value="PZX49223.1"/>
    <property type="molecule type" value="Genomic_DNA"/>
</dbReference>
<accession>A0A2W7QLA8</accession>
<dbReference type="AlphaFoldDB" id="A0A2W7QLA8"/>
<evidence type="ECO:0000313" key="1">
    <source>
        <dbReference type="EMBL" id="PZX49223.1"/>
    </source>
</evidence>
<evidence type="ECO:0008006" key="5">
    <source>
        <dbReference type="Google" id="ProtNLM"/>
    </source>
</evidence>
<protein>
    <recommendedName>
        <fullName evidence="5">Lipoprotein</fullName>
    </recommendedName>
</protein>
<proteinExistence type="predicted"/>
<evidence type="ECO:0000313" key="3">
    <source>
        <dbReference type="Proteomes" id="UP000249115"/>
    </source>
</evidence>
<dbReference type="RefSeq" id="WP_086503426.1">
    <property type="nucleotide sequence ID" value="NZ_MSSV01000042.1"/>
</dbReference>
<organism evidence="1 3">
    <name type="scientific">Algoriphagus ratkowskyi</name>
    <dbReference type="NCBI Taxonomy" id="57028"/>
    <lineage>
        <taxon>Bacteria</taxon>
        <taxon>Pseudomonadati</taxon>
        <taxon>Bacteroidota</taxon>
        <taxon>Cytophagia</taxon>
        <taxon>Cytophagales</taxon>
        <taxon>Cyclobacteriaceae</taxon>
        <taxon>Algoriphagus</taxon>
    </lineage>
</organism>
<name>A0A2W7QLA8_9BACT</name>
<dbReference type="EMBL" id="VORV01000030">
    <property type="protein sequence ID" value="TXD75365.1"/>
    <property type="molecule type" value="Genomic_DNA"/>
</dbReference>
<comment type="caution">
    <text evidence="1">The sequence shown here is derived from an EMBL/GenBank/DDBJ whole genome shotgun (WGS) entry which is preliminary data.</text>
</comment>
<keyword evidence="4" id="KW-1185">Reference proteome</keyword>
<dbReference type="Proteomes" id="UP000321927">
    <property type="component" value="Unassembled WGS sequence"/>
</dbReference>
<reference evidence="1 3" key="1">
    <citation type="submission" date="2018-06" db="EMBL/GenBank/DDBJ databases">
        <title>Genomic Encyclopedia of Archaeal and Bacterial Type Strains, Phase II (KMG-II): from individual species to whole genera.</title>
        <authorList>
            <person name="Goeker M."/>
        </authorList>
    </citation>
    <scope>NUCLEOTIDE SEQUENCE [LARGE SCALE GENOMIC DNA]</scope>
    <source>
        <strain evidence="1 3">DSM 22686</strain>
    </source>
</reference>
<reference evidence="2 4" key="2">
    <citation type="submission" date="2019-08" db="EMBL/GenBank/DDBJ databases">
        <title>Genome of Algoriphagus ratkowskyi IC026.</title>
        <authorList>
            <person name="Bowman J.P."/>
        </authorList>
    </citation>
    <scope>NUCLEOTIDE SEQUENCE [LARGE SCALE GENOMIC DNA]</scope>
    <source>
        <strain evidence="2 4">IC026</strain>
    </source>
</reference>
<dbReference type="OrthoDB" id="1126165at2"/>
<dbReference type="Proteomes" id="UP000249115">
    <property type="component" value="Unassembled WGS sequence"/>
</dbReference>
<gene>
    <name evidence="2" type="ORF">ESW18_20830</name>
    <name evidence="1" type="ORF">LV84_04287</name>
</gene>
<sequence>MRYWISLIIVMLFSSCNERNISTLKHEKVKFKDLPIEIVKCIKNPNDFQEERNNMLIELPKSKNVDYTVENVKTWIGPWVSYVKLIDIKNNTSYKIDRGVPDPYIIFEDKLYVPDRYNIFTVVDDLNSLEFTRYELK</sequence>
<dbReference type="PROSITE" id="PS51257">
    <property type="entry name" value="PROKAR_LIPOPROTEIN"/>
    <property type="match status" value="1"/>
</dbReference>